<dbReference type="EMBL" id="JH993863">
    <property type="protein sequence ID" value="ELQ76176.1"/>
    <property type="molecule type" value="Genomic_DNA"/>
</dbReference>
<dbReference type="GO" id="GO:0000976">
    <property type="term" value="F:transcription cis-regulatory region binding"/>
    <property type="evidence" value="ECO:0007669"/>
    <property type="project" value="TreeGrafter"/>
</dbReference>
<dbReference type="Gene3D" id="2.60.120.920">
    <property type="match status" value="1"/>
</dbReference>
<feature type="domain" description="B30.2/SPRY" evidence="4">
    <location>
        <begin position="1"/>
        <end position="155"/>
    </location>
</feature>
<keyword evidence="6" id="KW-1185">Reference proteome</keyword>
<evidence type="ECO:0000256" key="2">
    <source>
        <dbReference type="ARBA" id="ARBA00023242"/>
    </source>
</evidence>
<dbReference type="GO" id="GO:0048188">
    <property type="term" value="C:Set1C/COMPASS complex"/>
    <property type="evidence" value="ECO:0007669"/>
    <property type="project" value="InterPro"/>
</dbReference>
<dbReference type="AlphaFoldDB" id="L7JYT1"/>
<keyword evidence="5" id="KW-0489">Methyltransferase</keyword>
<sequence length="166" mass="18655">MQQTYKYMRFRSTPNIHVETNGLTVSSAADNKSCLTNEAIEDNTYFEVLINKLHVRIGVAPQDYKLYGPLGLDGSYAFGSLKGYKYHKGVRNAYAHKLKENDVVGVLKVEHFLKFFVNGVDLGIAYDDLYGKEYFAALSFYGGGSVCVNFGPCFAYDSVIKYEGMY</sequence>
<dbReference type="PANTHER" id="PTHR10598">
    <property type="entry name" value="SET1/ASH2 HISTONE METHYLTRANSFERASE COMPLEX SUBUNIT ASH2"/>
    <property type="match status" value="1"/>
</dbReference>
<dbReference type="VEuPathDB" id="MicrosporidiaDB:THOM_0849"/>
<dbReference type="PANTHER" id="PTHR10598:SF0">
    <property type="entry name" value="SET1_ASH2 HISTONE METHYLTRANSFERASE COMPLEX SUBUNIT ASH2"/>
    <property type="match status" value="1"/>
</dbReference>
<keyword evidence="5" id="KW-0808">Transferase</keyword>
<dbReference type="Proteomes" id="UP000011185">
    <property type="component" value="Unassembled WGS sequence"/>
</dbReference>
<protein>
    <submittedName>
        <fullName evidence="5">Histone H3 (Lys4) methyltransferase complex, subunit CPS60/ASH2/BRE2</fullName>
    </submittedName>
</protein>
<dbReference type="InParanoid" id="L7JYT1"/>
<gene>
    <name evidence="5" type="ORF">THOM_0849</name>
</gene>
<evidence type="ECO:0000256" key="3">
    <source>
        <dbReference type="ARBA" id="ARBA00038149"/>
    </source>
</evidence>
<dbReference type="OrthoDB" id="2186329at2759"/>
<dbReference type="STRING" id="72359.L7JYT1"/>
<dbReference type="InterPro" id="IPR013320">
    <property type="entry name" value="ConA-like_dom_sf"/>
</dbReference>
<evidence type="ECO:0000313" key="5">
    <source>
        <dbReference type="EMBL" id="ELQ76176.1"/>
    </source>
</evidence>
<keyword evidence="2" id="KW-0539">Nucleus</keyword>
<dbReference type="InterPro" id="IPR037353">
    <property type="entry name" value="ASH2"/>
</dbReference>
<comment type="subcellular location">
    <subcellularLocation>
        <location evidence="1">Nucleus</location>
    </subcellularLocation>
</comment>
<dbReference type="CDD" id="cd12872">
    <property type="entry name" value="SPRY_Ash2"/>
    <property type="match status" value="1"/>
</dbReference>
<comment type="similarity">
    <text evidence="3">Belongs to the cclA family.</text>
</comment>
<dbReference type="SUPFAM" id="SSF49899">
    <property type="entry name" value="Concanavalin A-like lectins/glucanases"/>
    <property type="match status" value="1"/>
</dbReference>
<evidence type="ECO:0000259" key="4">
    <source>
        <dbReference type="PROSITE" id="PS50188"/>
    </source>
</evidence>
<dbReference type="OMA" id="FGPCFAY"/>
<organism evidence="5 6">
    <name type="scientific">Trachipleistophora hominis</name>
    <name type="common">Microsporidian parasite</name>
    <dbReference type="NCBI Taxonomy" id="72359"/>
    <lineage>
        <taxon>Eukaryota</taxon>
        <taxon>Fungi</taxon>
        <taxon>Fungi incertae sedis</taxon>
        <taxon>Microsporidia</taxon>
        <taxon>Pleistophoridae</taxon>
        <taxon>Trachipleistophora</taxon>
    </lineage>
</organism>
<dbReference type="GO" id="GO:0008168">
    <property type="term" value="F:methyltransferase activity"/>
    <property type="evidence" value="ECO:0007669"/>
    <property type="project" value="UniProtKB-KW"/>
</dbReference>
<dbReference type="HOGENOM" id="CLU_1454043_0_0_1"/>
<evidence type="ECO:0000313" key="6">
    <source>
        <dbReference type="Proteomes" id="UP000011185"/>
    </source>
</evidence>
<dbReference type="Pfam" id="PF00622">
    <property type="entry name" value="SPRY"/>
    <property type="match status" value="1"/>
</dbReference>
<dbReference type="SMART" id="SM00449">
    <property type="entry name" value="SPRY"/>
    <property type="match status" value="1"/>
</dbReference>
<proteinExistence type="inferred from homology"/>
<dbReference type="InterPro" id="IPR003877">
    <property type="entry name" value="SPRY_dom"/>
</dbReference>
<accession>L7JYT1</accession>
<dbReference type="InterPro" id="IPR043136">
    <property type="entry name" value="B30.2/SPRY_sf"/>
</dbReference>
<evidence type="ECO:0000256" key="1">
    <source>
        <dbReference type="ARBA" id="ARBA00004123"/>
    </source>
</evidence>
<dbReference type="InterPro" id="IPR001870">
    <property type="entry name" value="B30.2/SPRY"/>
</dbReference>
<name>L7JYT1_TRAHO</name>
<dbReference type="GO" id="GO:0032259">
    <property type="term" value="P:methylation"/>
    <property type="evidence" value="ECO:0007669"/>
    <property type="project" value="UniProtKB-KW"/>
</dbReference>
<dbReference type="PROSITE" id="PS50188">
    <property type="entry name" value="B302_SPRY"/>
    <property type="match status" value="1"/>
</dbReference>
<reference evidence="5 6" key="1">
    <citation type="journal article" date="2012" name="PLoS Pathog.">
        <title>The genome of the obligate intracellular parasite Trachipleistophora hominis: new insights into microsporidian genome dynamics and reductive evolution.</title>
        <authorList>
            <person name="Heinz E."/>
            <person name="Williams T.A."/>
            <person name="Nakjang S."/>
            <person name="Noel C.J."/>
            <person name="Swan D.C."/>
            <person name="Goldberg A.V."/>
            <person name="Harris S.R."/>
            <person name="Weinmaier T."/>
            <person name="Markert S."/>
            <person name="Becher D."/>
            <person name="Bernhardt J."/>
            <person name="Dagan T."/>
            <person name="Hacker C."/>
            <person name="Lucocq J.M."/>
            <person name="Schweder T."/>
            <person name="Rattei T."/>
            <person name="Hall N."/>
            <person name="Hirt R.P."/>
            <person name="Embley T.M."/>
        </authorList>
    </citation>
    <scope>NUCLEOTIDE SEQUENCE [LARGE SCALE GENOMIC DNA]</scope>
</reference>